<dbReference type="EMBL" id="CP009533">
    <property type="protein sequence ID" value="AIS17692.1"/>
    <property type="molecule type" value="Genomic_DNA"/>
</dbReference>
<protein>
    <submittedName>
        <fullName evidence="2">Uncharacterized protein</fullName>
    </submittedName>
</protein>
<reference evidence="2 3" key="1">
    <citation type="journal article" date="2015" name="J. Biotechnol.">
        <title>Complete genome sequence of Pseudomonas rhizosphaerae IH5T (=DSM 16299T), a phosphate-solubilizing rhizobacterium for bacterial biofertilizer.</title>
        <authorList>
            <person name="Kwak Y."/>
            <person name="Jung B.K."/>
            <person name="Shin J.H."/>
        </authorList>
    </citation>
    <scope>NUCLEOTIDE SEQUENCE [LARGE SCALE GENOMIC DNA]</scope>
    <source>
        <strain evidence="2">DSM 16299</strain>
    </source>
</reference>
<dbReference type="Proteomes" id="UP000029499">
    <property type="component" value="Chromosome"/>
</dbReference>
<sequence>MYQPHRIAPFAADDRSYRFSTDRVGAVGGRERGNAVREVRCGRFDSRRRGENGSMGIQELENGHEDRHCT</sequence>
<name>A0A089YTG3_9PSED</name>
<feature type="compositionally biased region" description="Basic and acidic residues" evidence="1">
    <location>
        <begin position="61"/>
        <end position="70"/>
    </location>
</feature>
<evidence type="ECO:0000256" key="1">
    <source>
        <dbReference type="SAM" id="MobiDB-lite"/>
    </source>
</evidence>
<evidence type="ECO:0000313" key="2">
    <source>
        <dbReference type="EMBL" id="AIS17692.1"/>
    </source>
</evidence>
<keyword evidence="3" id="KW-1185">Reference proteome</keyword>
<feature type="region of interest" description="Disordered" evidence="1">
    <location>
        <begin position="46"/>
        <end position="70"/>
    </location>
</feature>
<dbReference type="HOGENOM" id="CLU_2754858_0_0_6"/>
<dbReference type="KEGG" id="prh:LT40_09915"/>
<proteinExistence type="predicted"/>
<gene>
    <name evidence="2" type="ORF">LT40_09915</name>
</gene>
<dbReference type="AlphaFoldDB" id="A0A089YTG3"/>
<organism evidence="2 3">
    <name type="scientific">Pseudomonas rhizosphaerae</name>
    <dbReference type="NCBI Taxonomy" id="216142"/>
    <lineage>
        <taxon>Bacteria</taxon>
        <taxon>Pseudomonadati</taxon>
        <taxon>Pseudomonadota</taxon>
        <taxon>Gammaproteobacteria</taxon>
        <taxon>Pseudomonadales</taxon>
        <taxon>Pseudomonadaceae</taxon>
        <taxon>Pseudomonas</taxon>
    </lineage>
</organism>
<accession>A0A089YTG3</accession>
<evidence type="ECO:0000313" key="3">
    <source>
        <dbReference type="Proteomes" id="UP000029499"/>
    </source>
</evidence>